<dbReference type="HOGENOM" id="CLU_346322_0_0_1"/>
<feature type="compositionally biased region" description="Low complexity" evidence="1">
    <location>
        <begin position="783"/>
        <end position="798"/>
    </location>
</feature>
<keyword evidence="4" id="KW-1185">Reference proteome</keyword>
<dbReference type="InterPro" id="IPR022035">
    <property type="entry name" value="PCIF1_WW"/>
</dbReference>
<name>B8BR78_THAPS</name>
<evidence type="ECO:0000313" key="3">
    <source>
        <dbReference type="EMBL" id="EED96487.1"/>
    </source>
</evidence>
<gene>
    <name evidence="3" type="ORF">THAPSDRAFT_20873</name>
</gene>
<evidence type="ECO:0000313" key="4">
    <source>
        <dbReference type="Proteomes" id="UP000001449"/>
    </source>
</evidence>
<dbReference type="AlphaFoldDB" id="B8BR78"/>
<feature type="compositionally biased region" description="Basic and acidic residues" evidence="1">
    <location>
        <begin position="292"/>
        <end position="311"/>
    </location>
</feature>
<feature type="compositionally biased region" description="Polar residues" evidence="1">
    <location>
        <begin position="22"/>
        <end position="32"/>
    </location>
</feature>
<feature type="compositionally biased region" description="Basic residues" evidence="1">
    <location>
        <begin position="803"/>
        <end position="816"/>
    </location>
</feature>
<dbReference type="GO" id="GO:0016422">
    <property type="term" value="F:mRNA (2'-O-methyladenosine-N6-)-methyltransferase activity"/>
    <property type="evidence" value="ECO:0007669"/>
    <property type="project" value="InterPro"/>
</dbReference>
<feature type="domain" description="PCIF1 WW" evidence="2">
    <location>
        <begin position="426"/>
        <end position="626"/>
    </location>
</feature>
<feature type="region of interest" description="Disordered" evidence="1">
    <location>
        <begin position="696"/>
        <end position="816"/>
    </location>
</feature>
<organism evidence="3 4">
    <name type="scientific">Thalassiosira pseudonana</name>
    <name type="common">Marine diatom</name>
    <name type="synonym">Cyclotella nana</name>
    <dbReference type="NCBI Taxonomy" id="35128"/>
    <lineage>
        <taxon>Eukaryota</taxon>
        <taxon>Sar</taxon>
        <taxon>Stramenopiles</taxon>
        <taxon>Ochrophyta</taxon>
        <taxon>Bacillariophyta</taxon>
        <taxon>Coscinodiscophyceae</taxon>
        <taxon>Thalassiosirophycidae</taxon>
        <taxon>Thalassiosirales</taxon>
        <taxon>Thalassiosiraceae</taxon>
        <taxon>Thalassiosira</taxon>
    </lineage>
</organism>
<dbReference type="PANTHER" id="PTHR21727">
    <property type="entry name" value="PHOSPHORYLATED CTD INTERACTING FACTOR 1"/>
    <property type="match status" value="1"/>
</dbReference>
<feature type="region of interest" description="Disordered" evidence="1">
    <location>
        <begin position="624"/>
        <end position="646"/>
    </location>
</feature>
<dbReference type="GeneID" id="7443108"/>
<dbReference type="PANTHER" id="PTHR21727:SF0">
    <property type="entry name" value="MRNA (2'-O-METHYLADENOSINE-N(6)-)-METHYLTRANSFERASE"/>
    <property type="match status" value="1"/>
</dbReference>
<feature type="region of interest" description="Disordered" evidence="1">
    <location>
        <begin position="284"/>
        <end position="314"/>
    </location>
</feature>
<reference evidence="3 4" key="2">
    <citation type="journal article" date="2008" name="Nature">
        <title>The Phaeodactylum genome reveals the evolutionary history of diatom genomes.</title>
        <authorList>
            <person name="Bowler C."/>
            <person name="Allen A.E."/>
            <person name="Badger J.H."/>
            <person name="Grimwood J."/>
            <person name="Jabbari K."/>
            <person name="Kuo A."/>
            <person name="Maheswari U."/>
            <person name="Martens C."/>
            <person name="Maumus F."/>
            <person name="Otillar R.P."/>
            <person name="Rayko E."/>
            <person name="Salamov A."/>
            <person name="Vandepoele K."/>
            <person name="Beszteri B."/>
            <person name="Gruber A."/>
            <person name="Heijde M."/>
            <person name="Katinka M."/>
            <person name="Mock T."/>
            <person name="Valentin K."/>
            <person name="Verret F."/>
            <person name="Berges J.A."/>
            <person name="Brownlee C."/>
            <person name="Cadoret J.P."/>
            <person name="Chiovitti A."/>
            <person name="Choi C.J."/>
            <person name="Coesel S."/>
            <person name="De Martino A."/>
            <person name="Detter J.C."/>
            <person name="Durkin C."/>
            <person name="Falciatore A."/>
            <person name="Fournet J."/>
            <person name="Haruta M."/>
            <person name="Huysman M.J."/>
            <person name="Jenkins B.D."/>
            <person name="Jiroutova K."/>
            <person name="Jorgensen R.E."/>
            <person name="Joubert Y."/>
            <person name="Kaplan A."/>
            <person name="Kroger N."/>
            <person name="Kroth P.G."/>
            <person name="La Roche J."/>
            <person name="Lindquist E."/>
            <person name="Lommer M."/>
            <person name="Martin-Jezequel V."/>
            <person name="Lopez P.J."/>
            <person name="Lucas S."/>
            <person name="Mangogna M."/>
            <person name="McGinnis K."/>
            <person name="Medlin L.K."/>
            <person name="Montsant A."/>
            <person name="Oudot-Le Secq M.P."/>
            <person name="Napoli C."/>
            <person name="Obornik M."/>
            <person name="Parker M.S."/>
            <person name="Petit J.L."/>
            <person name="Porcel B.M."/>
            <person name="Poulsen N."/>
            <person name="Robison M."/>
            <person name="Rychlewski L."/>
            <person name="Rynearson T.A."/>
            <person name="Schmutz J."/>
            <person name="Shapiro H."/>
            <person name="Siaut M."/>
            <person name="Stanley M."/>
            <person name="Sussman M.R."/>
            <person name="Taylor A.R."/>
            <person name="Vardi A."/>
            <person name="von Dassow P."/>
            <person name="Vyverman W."/>
            <person name="Willis A."/>
            <person name="Wyrwicz L.S."/>
            <person name="Rokhsar D.S."/>
            <person name="Weissenbach J."/>
            <person name="Armbrust E.V."/>
            <person name="Green B.R."/>
            <person name="Van de Peer Y."/>
            <person name="Grigoriev I.V."/>
        </authorList>
    </citation>
    <scope>NUCLEOTIDE SEQUENCE [LARGE SCALE GENOMIC DNA]</scope>
    <source>
        <strain evidence="3 4">CCMP1335</strain>
    </source>
</reference>
<evidence type="ECO:0000259" key="2">
    <source>
        <dbReference type="Pfam" id="PF12237"/>
    </source>
</evidence>
<protein>
    <recommendedName>
        <fullName evidence="2">PCIF1 WW domain-containing protein</fullName>
    </recommendedName>
</protein>
<dbReference type="EMBL" id="CM000638">
    <property type="protein sequence ID" value="EED96487.1"/>
    <property type="molecule type" value="Genomic_DNA"/>
</dbReference>
<evidence type="ECO:0000256" key="1">
    <source>
        <dbReference type="SAM" id="MobiDB-lite"/>
    </source>
</evidence>
<dbReference type="eggNOG" id="ENOG502QVT7">
    <property type="taxonomic scope" value="Eukaryota"/>
</dbReference>
<dbReference type="GO" id="GO:0099122">
    <property type="term" value="F:RNA polymerase II C-terminal domain binding"/>
    <property type="evidence" value="ECO:0007669"/>
    <property type="project" value="InterPro"/>
</dbReference>
<dbReference type="InParanoid" id="B8BR78"/>
<reference evidence="3 4" key="1">
    <citation type="journal article" date="2004" name="Science">
        <title>The genome of the diatom Thalassiosira pseudonana: ecology, evolution, and metabolism.</title>
        <authorList>
            <person name="Armbrust E.V."/>
            <person name="Berges J.A."/>
            <person name="Bowler C."/>
            <person name="Green B.R."/>
            <person name="Martinez D."/>
            <person name="Putnam N.H."/>
            <person name="Zhou S."/>
            <person name="Allen A.E."/>
            <person name="Apt K.E."/>
            <person name="Bechner M."/>
            <person name="Brzezinski M.A."/>
            <person name="Chaal B.K."/>
            <person name="Chiovitti A."/>
            <person name="Davis A.K."/>
            <person name="Demarest M.S."/>
            <person name="Detter J.C."/>
            <person name="Glavina T."/>
            <person name="Goodstein D."/>
            <person name="Hadi M.Z."/>
            <person name="Hellsten U."/>
            <person name="Hildebrand M."/>
            <person name="Jenkins B.D."/>
            <person name="Jurka J."/>
            <person name="Kapitonov V.V."/>
            <person name="Kroger N."/>
            <person name="Lau W.W."/>
            <person name="Lane T.W."/>
            <person name="Larimer F.W."/>
            <person name="Lippmeier J.C."/>
            <person name="Lucas S."/>
            <person name="Medina M."/>
            <person name="Montsant A."/>
            <person name="Obornik M."/>
            <person name="Parker M.S."/>
            <person name="Palenik B."/>
            <person name="Pazour G.J."/>
            <person name="Richardson P.M."/>
            <person name="Rynearson T.A."/>
            <person name="Saito M.A."/>
            <person name="Schwartz D.C."/>
            <person name="Thamatrakoln K."/>
            <person name="Valentin K."/>
            <person name="Vardi A."/>
            <person name="Wilkerson F.P."/>
            <person name="Rokhsar D.S."/>
        </authorList>
    </citation>
    <scope>NUCLEOTIDE SEQUENCE [LARGE SCALE GENOMIC DNA]</scope>
    <source>
        <strain evidence="3 4">CCMP1335</strain>
    </source>
</reference>
<accession>B8BR78</accession>
<feature type="region of interest" description="Disordered" evidence="1">
    <location>
        <begin position="19"/>
        <end position="41"/>
    </location>
</feature>
<feature type="compositionally biased region" description="Polar residues" evidence="1">
    <location>
        <begin position="696"/>
        <end position="708"/>
    </location>
</feature>
<dbReference type="OMA" id="ASPFNCW"/>
<sequence>MALRGDDDVFALLDELAGGGNAESNDSQSSSAAVDAETSRSTTTAITLPHTLLGAHQLNPPSIPHVEILRHRCHEKFKSSFYDSFRSCVPPPTTVAKTQASSSPTPTVNARRNQYIRSTLLFPIWNDMPPHSIWERYQFSLKTLEAECVREIQGATASGEGRLDPPWCQVTSQQQLLHQLLCPTVHQIYDWILHGKSNGIVWEPLLPVPSICSESVAEESSTMQHINQKYRKGSSELLQEEIKFQFRRTFKRYVGGGKRGKDGKVEPVSLDKILSTLKRFEDDVNNTASNDDSQKSKDEKHKKSKSKHEPHGFNMEETVLETLFESQPFQNMMQKLHKKMHFLFEDCYSSFITELKKCSNQLTLQNQNQTRRHGGGKKRKRSNNKHNNGIPKLSYVESEDQDSRDRQSQVTFGGISLRINDYHMGKLKSLYERTILSVSGDLEEYHQYFPQTLFTILLRYDALEGAGLQSAIPPSVFHFLHKRFQCSWECFASPFNCWLERRQGSGDIVGGGRFGCAFGDTDAWFGGAGSFFGMDFVSMANEQGGGCFQANPPFASNFMESMCNSMNKTLSQKDEDDGNSGVPLMFVIFVPAWRESSGWKALTESPHLSKHVVLLQKEDPHYYSEGTQHRRRSADSSDGNQKAASNVRKVMVGKEGTHRIASFDTGVFFFQNNAAKAKWDLTDEVENRLKEAFAMSSSEGGFKETSTSRTKKKHKQNTEQKHTATKDSSGKEKSKSTPTTMHNTKKVQKAKERGSALKQPSKKAKLITGGNDEMDILAGILGSTKKPSTKSSNPKQSTGNATSKKHKEKKRVSRAT</sequence>
<proteinExistence type="predicted"/>
<dbReference type="InterPro" id="IPR039881">
    <property type="entry name" value="PCIF1-like"/>
</dbReference>
<dbReference type="Pfam" id="PF12237">
    <property type="entry name" value="PCIF1_WW"/>
    <property type="match status" value="1"/>
</dbReference>
<dbReference type="RefSeq" id="XP_002286846.1">
    <property type="nucleotide sequence ID" value="XM_002286810.1"/>
</dbReference>
<dbReference type="PaxDb" id="35128-Thaps20873"/>
<dbReference type="KEGG" id="tps:THAPSDRAFT_20873"/>
<feature type="compositionally biased region" description="Basic and acidic residues" evidence="1">
    <location>
        <begin position="716"/>
        <end position="735"/>
    </location>
</feature>
<feature type="compositionally biased region" description="Basic residues" evidence="1">
    <location>
        <begin position="370"/>
        <end position="384"/>
    </location>
</feature>
<feature type="region of interest" description="Disordered" evidence="1">
    <location>
        <begin position="363"/>
        <end position="407"/>
    </location>
</feature>
<dbReference type="Proteomes" id="UP000001449">
    <property type="component" value="Chromosome 1"/>
</dbReference>